<evidence type="ECO:0000256" key="6">
    <source>
        <dbReference type="ARBA" id="ARBA00022683"/>
    </source>
</evidence>
<evidence type="ECO:0000256" key="9">
    <source>
        <dbReference type="ARBA" id="ARBA00022989"/>
    </source>
</evidence>
<feature type="domain" description="PTS EIIC type-1" evidence="15">
    <location>
        <begin position="116"/>
        <end position="457"/>
    </location>
</feature>
<dbReference type="CDD" id="cd00212">
    <property type="entry name" value="PTS_IIB_glc"/>
    <property type="match status" value="1"/>
</dbReference>
<dbReference type="InterPro" id="IPR011297">
    <property type="entry name" value="PTS_IIABC_b_glu"/>
</dbReference>
<dbReference type="RefSeq" id="WP_136007261.1">
    <property type="nucleotide sequence ID" value="NZ_SRYR01000005.1"/>
</dbReference>
<dbReference type="PROSITE" id="PS51098">
    <property type="entry name" value="PTS_EIIB_TYPE_1"/>
    <property type="match status" value="1"/>
</dbReference>
<evidence type="ECO:0000259" key="13">
    <source>
        <dbReference type="PROSITE" id="PS51093"/>
    </source>
</evidence>
<feature type="transmembrane region" description="Helical" evidence="12">
    <location>
        <begin position="234"/>
        <end position="263"/>
    </location>
</feature>
<dbReference type="Gene3D" id="2.70.70.10">
    <property type="entry name" value="Glucose Permease (Domain IIA)"/>
    <property type="match status" value="1"/>
</dbReference>
<keyword evidence="3" id="KW-1003">Cell membrane</keyword>
<evidence type="ECO:0000256" key="1">
    <source>
        <dbReference type="ARBA" id="ARBA00004651"/>
    </source>
</evidence>
<dbReference type="InterPro" id="IPR011055">
    <property type="entry name" value="Dup_hybrid_motif"/>
</dbReference>
<evidence type="ECO:0000256" key="5">
    <source>
        <dbReference type="ARBA" id="ARBA00022679"/>
    </source>
</evidence>
<dbReference type="InterPro" id="IPR013013">
    <property type="entry name" value="PTS_EIIC_1"/>
</dbReference>
<gene>
    <name evidence="16" type="ORF">E5347_10895</name>
</gene>
<feature type="transmembrane region" description="Helical" evidence="12">
    <location>
        <begin position="204"/>
        <end position="222"/>
    </location>
</feature>
<feature type="transmembrane region" description="Helical" evidence="12">
    <location>
        <begin position="377"/>
        <end position="400"/>
    </location>
</feature>
<dbReference type="InterPro" id="IPR001996">
    <property type="entry name" value="PTS_IIB_1"/>
</dbReference>
<evidence type="ECO:0000256" key="11">
    <source>
        <dbReference type="PROSITE-ProRule" id="PRU00421"/>
    </source>
</evidence>
<dbReference type="GO" id="GO:0090589">
    <property type="term" value="F:protein-phosphocysteine-trehalose phosphotransferase system transporter activity"/>
    <property type="evidence" value="ECO:0007669"/>
    <property type="project" value="TreeGrafter"/>
</dbReference>
<keyword evidence="7 12" id="KW-0812">Transmembrane</keyword>
<dbReference type="SUPFAM" id="SSF51261">
    <property type="entry name" value="Duplicated hybrid motif"/>
    <property type="match status" value="1"/>
</dbReference>
<dbReference type="Proteomes" id="UP000306888">
    <property type="component" value="Unassembled WGS sequence"/>
</dbReference>
<dbReference type="GO" id="GO:0009401">
    <property type="term" value="P:phosphoenolpyruvate-dependent sugar phosphotransferase system"/>
    <property type="evidence" value="ECO:0007669"/>
    <property type="project" value="UniProtKB-KW"/>
</dbReference>
<evidence type="ECO:0000256" key="12">
    <source>
        <dbReference type="SAM" id="Phobius"/>
    </source>
</evidence>
<reference evidence="16 17" key="1">
    <citation type="submission" date="2019-04" db="EMBL/GenBank/DDBJ databases">
        <title>Microbes associate with the intestines of laboratory mice.</title>
        <authorList>
            <person name="Navarre W."/>
            <person name="Wong E."/>
            <person name="Huang K."/>
            <person name="Tropini C."/>
            <person name="Ng K."/>
            <person name="Yu B."/>
        </authorList>
    </citation>
    <scope>NUCLEOTIDE SEQUENCE [LARGE SCALE GENOMIC DNA]</scope>
    <source>
        <strain evidence="16 17">NM50_B9-20</strain>
    </source>
</reference>
<dbReference type="InterPro" id="IPR036878">
    <property type="entry name" value="Glu_permease_IIB"/>
</dbReference>
<comment type="caution">
    <text evidence="16">The sequence shown here is derived from an EMBL/GenBank/DDBJ whole genome shotgun (WGS) entry which is preliminary data.</text>
</comment>
<dbReference type="PROSITE" id="PS01035">
    <property type="entry name" value="PTS_EIIB_TYPE_1_CYS"/>
    <property type="match status" value="1"/>
</dbReference>
<feature type="transmembrane region" description="Helical" evidence="12">
    <location>
        <begin position="318"/>
        <end position="338"/>
    </location>
</feature>
<evidence type="ECO:0000256" key="2">
    <source>
        <dbReference type="ARBA" id="ARBA00022448"/>
    </source>
</evidence>
<dbReference type="AlphaFoldDB" id="A0A4S2DI42"/>
<keyword evidence="4" id="KW-0762">Sugar transport</keyword>
<dbReference type="GO" id="GO:0008982">
    <property type="term" value="F:protein-N(PI)-phosphohistidine-sugar phosphotransferase activity"/>
    <property type="evidence" value="ECO:0007669"/>
    <property type="project" value="InterPro"/>
</dbReference>
<dbReference type="NCBIfam" id="TIGR01995">
    <property type="entry name" value="PTS-II-ABC-beta"/>
    <property type="match status" value="1"/>
</dbReference>
<feature type="transmembrane region" description="Helical" evidence="12">
    <location>
        <begin position="142"/>
        <end position="161"/>
    </location>
</feature>
<name>A0A4S2DI42_9CLOT</name>
<keyword evidence="8" id="KW-0418">Kinase</keyword>
<dbReference type="PROSITE" id="PS51093">
    <property type="entry name" value="PTS_EIIA_TYPE_1"/>
    <property type="match status" value="1"/>
</dbReference>
<evidence type="ECO:0000256" key="7">
    <source>
        <dbReference type="ARBA" id="ARBA00022692"/>
    </source>
</evidence>
<accession>A0A4S2DI42</accession>
<dbReference type="FunFam" id="3.30.1360.60:FF:000001">
    <property type="entry name" value="PTS system glucose-specific IIBC component PtsG"/>
    <property type="match status" value="1"/>
</dbReference>
<keyword evidence="5" id="KW-0808">Transferase</keyword>
<evidence type="ECO:0000256" key="4">
    <source>
        <dbReference type="ARBA" id="ARBA00022597"/>
    </source>
</evidence>
<dbReference type="GO" id="GO:0015771">
    <property type="term" value="P:trehalose transport"/>
    <property type="evidence" value="ECO:0007669"/>
    <property type="project" value="TreeGrafter"/>
</dbReference>
<keyword evidence="17" id="KW-1185">Reference proteome</keyword>
<dbReference type="InterPro" id="IPR003352">
    <property type="entry name" value="PTS_EIIC"/>
</dbReference>
<dbReference type="InterPro" id="IPR001127">
    <property type="entry name" value="PTS_EIIA_1_perm"/>
</dbReference>
<dbReference type="PROSITE" id="PS00371">
    <property type="entry name" value="PTS_EIIA_TYPE_1_HIS"/>
    <property type="match status" value="1"/>
</dbReference>
<proteinExistence type="predicted"/>
<evidence type="ECO:0000259" key="15">
    <source>
        <dbReference type="PROSITE" id="PS51103"/>
    </source>
</evidence>
<dbReference type="PANTHER" id="PTHR30175:SF1">
    <property type="entry name" value="PTS SYSTEM ARBUTIN-, CELLOBIOSE-, AND SALICIN-SPECIFIC EIIBC COMPONENT-RELATED"/>
    <property type="match status" value="1"/>
</dbReference>
<dbReference type="Pfam" id="PF00358">
    <property type="entry name" value="PTS_EIIA_1"/>
    <property type="match status" value="1"/>
</dbReference>
<evidence type="ECO:0000259" key="14">
    <source>
        <dbReference type="PROSITE" id="PS51098"/>
    </source>
</evidence>
<dbReference type="SUPFAM" id="SSF55604">
    <property type="entry name" value="Glucose permease domain IIB"/>
    <property type="match status" value="1"/>
</dbReference>
<evidence type="ECO:0000256" key="8">
    <source>
        <dbReference type="ARBA" id="ARBA00022777"/>
    </source>
</evidence>
<feature type="domain" description="PTS EIIB type-1" evidence="14">
    <location>
        <begin position="4"/>
        <end position="86"/>
    </location>
</feature>
<protein>
    <submittedName>
        <fullName evidence="16">PTS beta-glucoside transporter subunit IIBCA</fullName>
    </submittedName>
</protein>
<dbReference type="Pfam" id="PF00367">
    <property type="entry name" value="PTS_EIIB"/>
    <property type="match status" value="1"/>
</dbReference>
<dbReference type="EMBL" id="SRYR01000005">
    <property type="protein sequence ID" value="TGY41818.1"/>
    <property type="molecule type" value="Genomic_DNA"/>
</dbReference>
<dbReference type="InterPro" id="IPR050558">
    <property type="entry name" value="PTS_Sugar-Specific_Components"/>
</dbReference>
<dbReference type="Gene3D" id="3.30.1360.60">
    <property type="entry name" value="Glucose permease domain IIB"/>
    <property type="match status" value="1"/>
</dbReference>
<sequence length="622" mass="67321">MKYQDFNKKIIELVGGKDNVQAVVHCMTRLRFTLKDRSKAKTEEIKNMDGVVDVVSNDVAYQIIVGTHVNEVHSELISMLGISGESDASDKKVKKNPVKAVLDLFSESMTPILEPIIAAGMLAGVLSLLTLTGLVSAESPTYLLLDNIRSAVFFFLPIFMAMSCAKRLNASPYLAVALAAALLSEGINGVEGLSIFGISLPTTTYSNSFIPIILAVWFMGYVQKFLKKIMPQFLHYFLVPVFTLIICLPITLMFFGPMGAWIGNGMSYVCLFLMDTLGNWSVIALYAALQPFLIMFGAGNFIIPIVVQFHAEIGYDPVFYAACTISDIAVAGAMVGYFLRAKNEKQKQLFGTFGFSALLGVTEPAIYGAFVKFRRPFIAVMIGGGLGGLFAGITNVKTYAMAWGLAGLPSYIGNSDYKNFYSMIIAVIIGFVAAAIAAYILGIPKEKDEKSNDEKIAEVKAVDSEVNASIMKKTVINGCAKGDLIELAKVDDKAFSSGALGKGVGIVANTNSVVAPANGEVVTVFPTKHAFGIKTDDGVEILIHIGINTVELEGKHFDLKVNQGDMVTVGQPLVEVDFEKVKEEGYDPTIIMVVTNTADYLDVIPVKEDFITSEEECITVVL</sequence>
<organism evidence="16 17">
    <name type="scientific">Clostridium sartagoforme</name>
    <dbReference type="NCBI Taxonomy" id="84031"/>
    <lineage>
        <taxon>Bacteria</taxon>
        <taxon>Bacillati</taxon>
        <taxon>Bacillota</taxon>
        <taxon>Clostridia</taxon>
        <taxon>Eubacteriales</taxon>
        <taxon>Clostridiaceae</taxon>
        <taxon>Clostridium</taxon>
    </lineage>
</organism>
<dbReference type="NCBIfam" id="TIGR00830">
    <property type="entry name" value="PTBA"/>
    <property type="match status" value="1"/>
</dbReference>
<feature type="transmembrane region" description="Helical" evidence="12">
    <location>
        <begin position="116"/>
        <end position="136"/>
    </location>
</feature>
<keyword evidence="10 12" id="KW-0472">Membrane</keyword>
<feature type="domain" description="PTS EIIA type-1" evidence="13">
    <location>
        <begin position="492"/>
        <end position="596"/>
    </location>
</feature>
<dbReference type="InterPro" id="IPR018113">
    <property type="entry name" value="PTrfase_EIIB_Cys"/>
</dbReference>
<dbReference type="FunFam" id="2.70.70.10:FF:000001">
    <property type="entry name" value="PTS system glucose-specific IIA component"/>
    <property type="match status" value="1"/>
</dbReference>
<keyword evidence="2" id="KW-0813">Transport</keyword>
<keyword evidence="9 12" id="KW-1133">Transmembrane helix</keyword>
<comment type="subcellular location">
    <subcellularLocation>
        <location evidence="1">Cell membrane</location>
        <topology evidence="1">Multi-pass membrane protein</topology>
    </subcellularLocation>
</comment>
<dbReference type="Pfam" id="PF02378">
    <property type="entry name" value="PTS_EIIC"/>
    <property type="match status" value="1"/>
</dbReference>
<keyword evidence="6" id="KW-0598">Phosphotransferase system</keyword>
<dbReference type="GO" id="GO:0005886">
    <property type="term" value="C:plasma membrane"/>
    <property type="evidence" value="ECO:0007669"/>
    <property type="project" value="UniProtKB-SubCell"/>
</dbReference>
<feature type="transmembrane region" description="Helical" evidence="12">
    <location>
        <begin position="420"/>
        <end position="441"/>
    </location>
</feature>
<dbReference type="OrthoDB" id="92465at2"/>
<dbReference type="PROSITE" id="PS51103">
    <property type="entry name" value="PTS_EIIC_TYPE_1"/>
    <property type="match status" value="1"/>
</dbReference>
<feature type="transmembrane region" description="Helical" evidence="12">
    <location>
        <begin position="283"/>
        <end position="306"/>
    </location>
</feature>
<evidence type="ECO:0000256" key="10">
    <source>
        <dbReference type="ARBA" id="ARBA00023136"/>
    </source>
</evidence>
<evidence type="ECO:0000313" key="16">
    <source>
        <dbReference type="EMBL" id="TGY41818.1"/>
    </source>
</evidence>
<evidence type="ECO:0000256" key="3">
    <source>
        <dbReference type="ARBA" id="ARBA00022475"/>
    </source>
</evidence>
<feature type="transmembrane region" description="Helical" evidence="12">
    <location>
        <begin position="350"/>
        <end position="370"/>
    </location>
</feature>
<feature type="active site" description="Phosphocysteine intermediate; for EIIB activity" evidence="11">
    <location>
        <position position="26"/>
    </location>
</feature>
<dbReference type="GO" id="GO:0016301">
    <property type="term" value="F:kinase activity"/>
    <property type="evidence" value="ECO:0007669"/>
    <property type="project" value="UniProtKB-KW"/>
</dbReference>
<feature type="transmembrane region" description="Helical" evidence="12">
    <location>
        <begin position="173"/>
        <end position="198"/>
    </location>
</feature>
<dbReference type="PANTHER" id="PTHR30175">
    <property type="entry name" value="PHOSPHOTRANSFERASE SYSTEM TRANSPORT PROTEIN"/>
    <property type="match status" value="1"/>
</dbReference>
<evidence type="ECO:0000313" key="17">
    <source>
        <dbReference type="Proteomes" id="UP000306888"/>
    </source>
</evidence>